<dbReference type="Proteomes" id="UP000315439">
    <property type="component" value="Unassembled WGS sequence"/>
</dbReference>
<accession>A0A545UCG9</accession>
<keyword evidence="3" id="KW-1185">Reference proteome</keyword>
<evidence type="ECO:0000256" key="1">
    <source>
        <dbReference type="SAM" id="Phobius"/>
    </source>
</evidence>
<sequence length="209" mass="24038">MTLPRHNLILRTAYILLVLFMFAFMGMLVRAYWPEPESFSYSESEAEQVNSSDKLTGRVSTHTNEASSENVRFLSTTKVLGIRKNLYLNRDIPMQMESLWAELYATKLHDWFPAENGKRSIYLVYSQYDEEQQSVELTLGFEVGDEGENATGFASISLPQGNYVSRNSVLESWQNPGELALKYEVDFEVYEVNAQFQVLSQRAYLAINR</sequence>
<comment type="caution">
    <text evidence="2">The sequence shown here is derived from an EMBL/GenBank/DDBJ whole genome shotgun (WGS) entry which is preliminary data.</text>
</comment>
<organism evidence="2 3">
    <name type="scientific">Aliikangiella coralliicola</name>
    <dbReference type="NCBI Taxonomy" id="2592383"/>
    <lineage>
        <taxon>Bacteria</taxon>
        <taxon>Pseudomonadati</taxon>
        <taxon>Pseudomonadota</taxon>
        <taxon>Gammaproteobacteria</taxon>
        <taxon>Oceanospirillales</taxon>
        <taxon>Pleioneaceae</taxon>
        <taxon>Aliikangiella</taxon>
    </lineage>
</organism>
<gene>
    <name evidence="2" type="ORF">FLL46_15235</name>
</gene>
<dbReference type="RefSeq" id="WP_142932183.1">
    <property type="nucleotide sequence ID" value="NZ_ML660165.1"/>
</dbReference>
<reference evidence="2 3" key="1">
    <citation type="submission" date="2019-07" db="EMBL/GenBank/DDBJ databases">
        <title>Draft genome for Aliikangiella sp. M105.</title>
        <authorList>
            <person name="Wang G."/>
        </authorList>
    </citation>
    <scope>NUCLEOTIDE SEQUENCE [LARGE SCALE GENOMIC DNA]</scope>
    <source>
        <strain evidence="2 3">M105</strain>
    </source>
</reference>
<keyword evidence="1" id="KW-0812">Transmembrane</keyword>
<protein>
    <submittedName>
        <fullName evidence="2">GyrI-like domain-containing protein</fullName>
    </submittedName>
</protein>
<proteinExistence type="predicted"/>
<dbReference type="Gene3D" id="3.20.80.10">
    <property type="entry name" value="Regulatory factor, effector binding domain"/>
    <property type="match status" value="1"/>
</dbReference>
<evidence type="ECO:0000313" key="2">
    <source>
        <dbReference type="EMBL" id="TQV87156.1"/>
    </source>
</evidence>
<name>A0A545UCG9_9GAMM</name>
<evidence type="ECO:0000313" key="3">
    <source>
        <dbReference type="Proteomes" id="UP000315439"/>
    </source>
</evidence>
<feature type="transmembrane region" description="Helical" evidence="1">
    <location>
        <begin position="12"/>
        <end position="33"/>
    </location>
</feature>
<dbReference type="AlphaFoldDB" id="A0A545UCG9"/>
<keyword evidence="1" id="KW-0472">Membrane</keyword>
<keyword evidence="1" id="KW-1133">Transmembrane helix</keyword>
<dbReference type="InterPro" id="IPR011256">
    <property type="entry name" value="Reg_factor_effector_dom_sf"/>
</dbReference>
<dbReference type="EMBL" id="VIKS01000009">
    <property type="protein sequence ID" value="TQV87156.1"/>
    <property type="molecule type" value="Genomic_DNA"/>
</dbReference>